<dbReference type="AlphaFoldDB" id="A0A369JR58"/>
<evidence type="ECO:0000313" key="3">
    <source>
        <dbReference type="Proteomes" id="UP000076154"/>
    </source>
</evidence>
<comment type="caution">
    <text evidence="2">The sequence shown here is derived from an EMBL/GenBank/DDBJ whole genome shotgun (WGS) entry which is preliminary data.</text>
</comment>
<accession>A0A369JR58</accession>
<feature type="signal peptide" evidence="1">
    <location>
        <begin position="1"/>
        <end position="19"/>
    </location>
</feature>
<gene>
    <name evidence="2" type="ORF">Hypma_009537</name>
</gene>
<protein>
    <submittedName>
        <fullName evidence="2">Uncharacterized protein</fullName>
    </submittedName>
</protein>
<dbReference type="InParanoid" id="A0A369JR58"/>
<keyword evidence="1" id="KW-0732">Signal</keyword>
<reference evidence="2" key="1">
    <citation type="submission" date="2018-04" db="EMBL/GenBank/DDBJ databases">
        <title>Whole genome sequencing of Hypsizygus marmoreus.</title>
        <authorList>
            <person name="Choi I.-G."/>
            <person name="Min B."/>
            <person name="Kim J.-G."/>
            <person name="Kim S."/>
            <person name="Oh Y.-L."/>
            <person name="Kong W.-S."/>
            <person name="Park H."/>
            <person name="Jeong J."/>
            <person name="Song E.-S."/>
        </authorList>
    </citation>
    <scope>NUCLEOTIDE SEQUENCE [LARGE SCALE GENOMIC DNA]</scope>
    <source>
        <strain evidence="2">51987-8</strain>
    </source>
</reference>
<feature type="chain" id="PRO_5016894329" evidence="1">
    <location>
        <begin position="20"/>
        <end position="299"/>
    </location>
</feature>
<dbReference type="EMBL" id="LUEZ02000046">
    <property type="protein sequence ID" value="RDB23700.1"/>
    <property type="molecule type" value="Genomic_DNA"/>
</dbReference>
<evidence type="ECO:0000256" key="1">
    <source>
        <dbReference type="SAM" id="SignalP"/>
    </source>
</evidence>
<name>A0A369JR58_HYPMA</name>
<proteinExistence type="predicted"/>
<dbReference type="OrthoDB" id="3044100at2759"/>
<dbReference type="Proteomes" id="UP000076154">
    <property type="component" value="Unassembled WGS sequence"/>
</dbReference>
<organism evidence="2 3">
    <name type="scientific">Hypsizygus marmoreus</name>
    <name type="common">White beech mushroom</name>
    <name type="synonym">Agaricus marmoreus</name>
    <dbReference type="NCBI Taxonomy" id="39966"/>
    <lineage>
        <taxon>Eukaryota</taxon>
        <taxon>Fungi</taxon>
        <taxon>Dikarya</taxon>
        <taxon>Basidiomycota</taxon>
        <taxon>Agaricomycotina</taxon>
        <taxon>Agaricomycetes</taxon>
        <taxon>Agaricomycetidae</taxon>
        <taxon>Agaricales</taxon>
        <taxon>Tricholomatineae</taxon>
        <taxon>Lyophyllaceae</taxon>
        <taxon>Hypsizygus</taxon>
    </lineage>
</organism>
<evidence type="ECO:0000313" key="2">
    <source>
        <dbReference type="EMBL" id="RDB23700.1"/>
    </source>
</evidence>
<keyword evidence="3" id="KW-1185">Reference proteome</keyword>
<sequence length="299" mass="34064">MSSTPKTITSSQFFTFVDCFLCVLDCCDWGSLVAISHTNPDGRDMARRIVRHRIRCVLDVFFNDWQRKMIFDQMDRTGAMIADHVVWAVMAGSVDMPIDMLPTDIKIITPCSTYEAWITVLQHTGYCLSGESILGMGLSVKKSMRFWSPFQASSITIVESGTESILCPALTTRFTSEMSLLSSSRIFCFYPQLVRPNITVSGYHFASRKEVDWWKDRGVNHFYNTYDWKKPCGTACSAIWRLTEGFQGIGELAWGGFSGDKDVDGNMGNSDSIRKSKFKWRIGAACQNKYCKYRMHFEF</sequence>